<evidence type="ECO:0000256" key="13">
    <source>
        <dbReference type="SAM" id="Phobius"/>
    </source>
</evidence>
<keyword evidence="13" id="KW-0812">Transmembrane</keyword>
<evidence type="ECO:0000256" key="8">
    <source>
        <dbReference type="ARBA" id="ARBA00023012"/>
    </source>
</evidence>
<dbReference type="GO" id="GO:0005524">
    <property type="term" value="F:ATP binding"/>
    <property type="evidence" value="ECO:0007669"/>
    <property type="project" value="UniProtKB-KW"/>
</dbReference>
<dbReference type="PROSITE" id="PS00041">
    <property type="entry name" value="HTH_ARAC_FAMILY_1"/>
    <property type="match status" value="1"/>
</dbReference>
<gene>
    <name evidence="18" type="ORF">E5339_03460</name>
</gene>
<dbReference type="SUPFAM" id="SSF52172">
    <property type="entry name" value="CheY-like"/>
    <property type="match status" value="1"/>
</dbReference>
<dbReference type="CDD" id="cd00082">
    <property type="entry name" value="HisKA"/>
    <property type="match status" value="1"/>
</dbReference>
<dbReference type="InterPro" id="IPR009057">
    <property type="entry name" value="Homeodomain-like_sf"/>
</dbReference>
<dbReference type="Pfam" id="PF07495">
    <property type="entry name" value="Y_Y_Y"/>
    <property type="match status" value="1"/>
</dbReference>
<dbReference type="EMBL" id="SRYJ01000005">
    <property type="protein sequence ID" value="TGY72563.1"/>
    <property type="molecule type" value="Genomic_DNA"/>
</dbReference>
<feature type="chain" id="PRO_5020800401" description="histidine kinase" evidence="14">
    <location>
        <begin position="23"/>
        <end position="1369"/>
    </location>
</feature>
<accession>A0A4S2FTG7</accession>
<dbReference type="SMART" id="SM00387">
    <property type="entry name" value="HATPase_c"/>
    <property type="match status" value="1"/>
</dbReference>
<keyword evidence="10" id="KW-0238">DNA-binding</keyword>
<evidence type="ECO:0000259" key="17">
    <source>
        <dbReference type="PROSITE" id="PS50110"/>
    </source>
</evidence>
<keyword evidence="8" id="KW-0902">Two-component regulatory system</keyword>
<feature type="signal peptide" evidence="14">
    <location>
        <begin position="1"/>
        <end position="22"/>
    </location>
</feature>
<proteinExistence type="predicted"/>
<feature type="domain" description="Histidine kinase" evidence="16">
    <location>
        <begin position="846"/>
        <end position="1082"/>
    </location>
</feature>
<dbReference type="InterPro" id="IPR003594">
    <property type="entry name" value="HATPase_dom"/>
</dbReference>
<feature type="modified residue" description="4-aspartylphosphate" evidence="12">
    <location>
        <position position="1167"/>
    </location>
</feature>
<dbReference type="GO" id="GO:0043565">
    <property type="term" value="F:sequence-specific DNA binding"/>
    <property type="evidence" value="ECO:0007669"/>
    <property type="project" value="InterPro"/>
</dbReference>
<dbReference type="SMART" id="SM00342">
    <property type="entry name" value="HTH_ARAC"/>
    <property type="match status" value="1"/>
</dbReference>
<keyword evidence="6 18" id="KW-0418">Kinase</keyword>
<evidence type="ECO:0000256" key="5">
    <source>
        <dbReference type="ARBA" id="ARBA00022741"/>
    </source>
</evidence>
<dbReference type="SUPFAM" id="SSF55874">
    <property type="entry name" value="ATPase domain of HSP90 chaperone/DNA topoisomerase II/histidine kinase"/>
    <property type="match status" value="1"/>
</dbReference>
<dbReference type="InterPro" id="IPR036097">
    <property type="entry name" value="HisK_dim/P_sf"/>
</dbReference>
<evidence type="ECO:0000256" key="1">
    <source>
        <dbReference type="ARBA" id="ARBA00000085"/>
    </source>
</evidence>
<evidence type="ECO:0000313" key="19">
    <source>
        <dbReference type="Proteomes" id="UP000310760"/>
    </source>
</evidence>
<evidence type="ECO:0000259" key="15">
    <source>
        <dbReference type="PROSITE" id="PS01124"/>
    </source>
</evidence>
<keyword evidence="9" id="KW-0805">Transcription regulation</keyword>
<comment type="catalytic activity">
    <reaction evidence="1">
        <text>ATP + protein L-histidine = ADP + protein N-phospho-L-histidine.</text>
        <dbReference type="EC" id="2.7.13.3"/>
    </reaction>
</comment>
<dbReference type="InterPro" id="IPR036890">
    <property type="entry name" value="HATPase_C_sf"/>
</dbReference>
<evidence type="ECO:0000256" key="10">
    <source>
        <dbReference type="ARBA" id="ARBA00023125"/>
    </source>
</evidence>
<dbReference type="EC" id="2.7.13.3" evidence="2"/>
<dbReference type="GO" id="GO:0000155">
    <property type="term" value="F:phosphorelay sensor kinase activity"/>
    <property type="evidence" value="ECO:0007669"/>
    <property type="project" value="InterPro"/>
</dbReference>
<dbReference type="Gene3D" id="1.10.287.130">
    <property type="match status" value="1"/>
</dbReference>
<keyword evidence="5" id="KW-0547">Nucleotide-binding</keyword>
<dbReference type="GO" id="GO:0003700">
    <property type="term" value="F:DNA-binding transcription factor activity"/>
    <property type="evidence" value="ECO:0007669"/>
    <property type="project" value="InterPro"/>
</dbReference>
<evidence type="ECO:0000256" key="4">
    <source>
        <dbReference type="ARBA" id="ARBA00022679"/>
    </source>
</evidence>
<feature type="transmembrane region" description="Helical" evidence="13">
    <location>
        <begin position="792"/>
        <end position="814"/>
    </location>
</feature>
<dbReference type="SMART" id="SM00448">
    <property type="entry name" value="REC"/>
    <property type="match status" value="1"/>
</dbReference>
<feature type="domain" description="Response regulatory" evidence="17">
    <location>
        <begin position="1119"/>
        <end position="1234"/>
    </location>
</feature>
<dbReference type="Gene3D" id="2.130.10.10">
    <property type="entry name" value="YVTN repeat-like/Quinoprotein amine dehydrogenase"/>
    <property type="match status" value="2"/>
</dbReference>
<evidence type="ECO:0000259" key="16">
    <source>
        <dbReference type="PROSITE" id="PS50109"/>
    </source>
</evidence>
<feature type="domain" description="HTH araC/xylS-type" evidence="15">
    <location>
        <begin position="1266"/>
        <end position="1365"/>
    </location>
</feature>
<dbReference type="PROSITE" id="PS50110">
    <property type="entry name" value="RESPONSE_REGULATORY"/>
    <property type="match status" value="1"/>
</dbReference>
<dbReference type="InterPro" id="IPR011110">
    <property type="entry name" value="Reg_prop"/>
</dbReference>
<dbReference type="Pfam" id="PF00072">
    <property type="entry name" value="Response_reg"/>
    <property type="match status" value="1"/>
</dbReference>
<dbReference type="Gene3D" id="1.10.10.60">
    <property type="entry name" value="Homeodomain-like"/>
    <property type="match status" value="1"/>
</dbReference>
<keyword evidence="7" id="KW-0067">ATP-binding</keyword>
<dbReference type="InterPro" id="IPR005467">
    <property type="entry name" value="His_kinase_dom"/>
</dbReference>
<dbReference type="CDD" id="cd00075">
    <property type="entry name" value="HATPase"/>
    <property type="match status" value="1"/>
</dbReference>
<dbReference type="PANTHER" id="PTHR43547">
    <property type="entry name" value="TWO-COMPONENT HISTIDINE KINASE"/>
    <property type="match status" value="1"/>
</dbReference>
<protein>
    <recommendedName>
        <fullName evidence="2">histidine kinase</fullName>
        <ecNumber evidence="2">2.7.13.3</ecNumber>
    </recommendedName>
</protein>
<keyword evidence="14" id="KW-0732">Signal</keyword>
<dbReference type="Pfam" id="PF00512">
    <property type="entry name" value="HisKA"/>
    <property type="match status" value="1"/>
</dbReference>
<evidence type="ECO:0000256" key="11">
    <source>
        <dbReference type="ARBA" id="ARBA00023163"/>
    </source>
</evidence>
<dbReference type="PROSITE" id="PS50109">
    <property type="entry name" value="HIS_KIN"/>
    <property type="match status" value="1"/>
</dbReference>
<dbReference type="PROSITE" id="PS01124">
    <property type="entry name" value="HTH_ARAC_FAMILY_2"/>
    <property type="match status" value="1"/>
</dbReference>
<comment type="caution">
    <text evidence="18">The sequence shown here is derived from an EMBL/GenBank/DDBJ whole genome shotgun (WGS) entry which is preliminary data.</text>
</comment>
<name>A0A4S2FTG7_9BACT</name>
<dbReference type="InterPro" id="IPR011006">
    <property type="entry name" value="CheY-like_superfamily"/>
</dbReference>
<evidence type="ECO:0000256" key="14">
    <source>
        <dbReference type="SAM" id="SignalP"/>
    </source>
</evidence>
<sequence length="1369" mass="155647">MLKRLLCIILLLQIAGWTEVQSAPVANTYYFSNLSLKDGLSQLSVLKIYQDSKGYMWFGTRNGLNKYDGNRMVVYKHLDSDSLSLVDNHITAIVEDRKNCLWVGTSRGLNRLDLKTDRITPYAGKNFSLLDSGVRSLFIDSNDRLWVGTSKGLYLFVHEADTFQSVDLDGKIKGEFISVITETSDHQLLIGTEHKGLYVCDLNLKLISHYAKTEGNASLPDNNISDIHEDSRKQLWVSTNYGGVSKVDLSTGTSVHYTTANSKLTTDNIRCLAEADGTLFIGTFDGLYTIDLTDNQLKGRSNAALEKGTLSHFSIYSICVDNSGNVWVGTYSGGVNYFSKYNNRFVFHEPTNALNMLMGVYGAMACQPPHCLYIATEGGGLLDYHLESNTYQYYLYDTSSSQQYSRNIIKSVMQEKDYIWCGTTQGSIYRFDTRSKRFSLYYAFPLHQSTSVYSILRTQDNNLWLATSKPEVGLVKLTEDRKMQNRFELADSGRIWTPGSSRCLLELEKGVLLVGSRNNGLYKYDENKRECTVFSKNGKGANHLPADYVTSLVRTESGQIWVGTFGGGLSLFDQEKGIVKYITKKEGLLDDEVCMVVEDRNGDLWMSTNSCISRYNPKTDEVYNYYMDNGIGAQEFSPHSGMLLPDGNICFSANNGFITFDPANLQINSFLPPLVLTTLAVNNRVVNPTGEGILQMVLDDTEKIELNYNQNNITIGYCALNYVCSDLNQYAYRLKGYDKDWNYVGNRKEAYYTNLGPGKYVFEVKASNNDGIWNDEIRTLSIIVHPPYWMTWYAYLFYAFSFFGICFLVMYYIIKKKNLEQALVYEHLKQQQAEEFHQTKMRMFTNFSHELRTPLTLIISPLQELLRRNEFNTGIRNKLDLIYNNSQRLLLLVNQLMDLRKNQAGKMQLKIAKDDICSFVMEIYCAFNQIASGKEIRFRYEGGEVGIVAWFDKSLFEKVVFNLLSNAFKYTQAGGEIVLSVAKLKLKDVPAGQRKELESLSEDTELVHLFVSDTGKGIPEEEMKNIFAPFYQIEDRKAKDVAGTGIGLSLTQSIVRLHHGTIRVENNARGGATFHVLFPIDRRVYTEEEIDREAADRVVMDVIPSTTAPEVFGLEKKYTVLLVEDNEEVRSYVRECLDPHFFVLEADNGETAFEIVLDKYPDIVVSDIMMPRKDGLELCTLIKEDLRTGHIPVILMTARSMVMHIKEGFSAGADDYIVKPFNMDVLIYRIRNILASREKLRSLYGKKFSPEAIGVEIVSGTDRFTQKFFEVIERNIANPELNIDLICREVGLSRTNLYRKLKAITELSPVELIRNKRLEVAVRLLLESDYSVSEISTCVGFNSHAYFTQCFKSVYGCSPTEFLMEHKKE</sequence>
<dbReference type="SUPFAM" id="SSF47384">
    <property type="entry name" value="Homodimeric domain of signal transducing histidine kinase"/>
    <property type="match status" value="1"/>
</dbReference>
<evidence type="ECO:0000256" key="2">
    <source>
        <dbReference type="ARBA" id="ARBA00012438"/>
    </source>
</evidence>
<dbReference type="SUPFAM" id="SSF63829">
    <property type="entry name" value="Calcium-dependent phosphotriesterase"/>
    <property type="match status" value="1"/>
</dbReference>
<dbReference type="PANTHER" id="PTHR43547:SF2">
    <property type="entry name" value="HYBRID SIGNAL TRANSDUCTION HISTIDINE KINASE C"/>
    <property type="match status" value="1"/>
</dbReference>
<dbReference type="InterPro" id="IPR013783">
    <property type="entry name" value="Ig-like_fold"/>
</dbReference>
<keyword evidence="11" id="KW-0804">Transcription</keyword>
<evidence type="ECO:0000256" key="6">
    <source>
        <dbReference type="ARBA" id="ARBA00022777"/>
    </source>
</evidence>
<dbReference type="Gene3D" id="3.40.50.2300">
    <property type="match status" value="1"/>
</dbReference>
<keyword evidence="3 12" id="KW-0597">Phosphoprotein</keyword>
<evidence type="ECO:0000256" key="12">
    <source>
        <dbReference type="PROSITE-ProRule" id="PRU00169"/>
    </source>
</evidence>
<dbReference type="FunFam" id="3.30.565.10:FF:000037">
    <property type="entry name" value="Hybrid sensor histidine kinase/response regulator"/>
    <property type="match status" value="1"/>
</dbReference>
<dbReference type="InterPro" id="IPR018060">
    <property type="entry name" value="HTH_AraC"/>
</dbReference>
<dbReference type="SUPFAM" id="SSF101898">
    <property type="entry name" value="NHL repeat"/>
    <property type="match status" value="1"/>
</dbReference>
<dbReference type="InterPro" id="IPR003661">
    <property type="entry name" value="HisK_dim/P_dom"/>
</dbReference>
<dbReference type="InterPro" id="IPR015943">
    <property type="entry name" value="WD40/YVTN_repeat-like_dom_sf"/>
</dbReference>
<evidence type="ECO:0000256" key="7">
    <source>
        <dbReference type="ARBA" id="ARBA00022840"/>
    </source>
</evidence>
<organism evidence="18 19">
    <name type="scientific">Phocaeicola sartorii</name>
    <dbReference type="NCBI Taxonomy" id="671267"/>
    <lineage>
        <taxon>Bacteria</taxon>
        <taxon>Pseudomonadati</taxon>
        <taxon>Bacteroidota</taxon>
        <taxon>Bacteroidia</taxon>
        <taxon>Bacteroidales</taxon>
        <taxon>Bacteroidaceae</taxon>
        <taxon>Phocaeicola</taxon>
    </lineage>
</organism>
<dbReference type="Gene3D" id="2.60.40.10">
    <property type="entry name" value="Immunoglobulins"/>
    <property type="match status" value="1"/>
</dbReference>
<evidence type="ECO:0000313" key="18">
    <source>
        <dbReference type="EMBL" id="TGY72563.1"/>
    </source>
</evidence>
<dbReference type="CDD" id="cd17574">
    <property type="entry name" value="REC_OmpR"/>
    <property type="match status" value="1"/>
</dbReference>
<dbReference type="InterPro" id="IPR004358">
    <property type="entry name" value="Sig_transdc_His_kin-like_C"/>
</dbReference>
<dbReference type="InterPro" id="IPR018062">
    <property type="entry name" value="HTH_AraC-typ_CS"/>
</dbReference>
<dbReference type="SUPFAM" id="SSF46689">
    <property type="entry name" value="Homeodomain-like"/>
    <property type="match status" value="1"/>
</dbReference>
<dbReference type="Pfam" id="PF02518">
    <property type="entry name" value="HATPase_c"/>
    <property type="match status" value="1"/>
</dbReference>
<evidence type="ECO:0000256" key="9">
    <source>
        <dbReference type="ARBA" id="ARBA00023015"/>
    </source>
</evidence>
<dbReference type="Proteomes" id="UP000310760">
    <property type="component" value="Unassembled WGS sequence"/>
</dbReference>
<dbReference type="InterPro" id="IPR011123">
    <property type="entry name" value="Y_Y_Y"/>
</dbReference>
<dbReference type="Pfam" id="PF12833">
    <property type="entry name" value="HTH_18"/>
    <property type="match status" value="1"/>
</dbReference>
<evidence type="ECO:0000256" key="3">
    <source>
        <dbReference type="ARBA" id="ARBA00022553"/>
    </source>
</evidence>
<keyword evidence="4" id="KW-0808">Transferase</keyword>
<dbReference type="FunFam" id="2.60.40.10:FF:000791">
    <property type="entry name" value="Two-component system sensor histidine kinase/response regulator"/>
    <property type="match status" value="1"/>
</dbReference>
<dbReference type="InterPro" id="IPR001789">
    <property type="entry name" value="Sig_transdc_resp-reg_receiver"/>
</dbReference>
<dbReference type="RefSeq" id="WP_135950459.1">
    <property type="nucleotide sequence ID" value="NZ_CAOOJZ010000020.1"/>
</dbReference>
<dbReference type="PRINTS" id="PR00344">
    <property type="entry name" value="BCTRLSENSOR"/>
</dbReference>
<keyword evidence="13" id="KW-0472">Membrane</keyword>
<dbReference type="Gene3D" id="3.30.565.10">
    <property type="entry name" value="Histidine kinase-like ATPase, C-terminal domain"/>
    <property type="match status" value="1"/>
</dbReference>
<reference evidence="18 19" key="1">
    <citation type="submission" date="2019-04" db="EMBL/GenBank/DDBJ databases">
        <title>Microbes associate with the intestines of laboratory mice.</title>
        <authorList>
            <person name="Navarre W."/>
            <person name="Wong E."/>
            <person name="Huang K."/>
            <person name="Tropini C."/>
            <person name="Ng K."/>
            <person name="Yu B."/>
        </authorList>
    </citation>
    <scope>NUCLEOTIDE SEQUENCE [LARGE SCALE GENOMIC DNA]</scope>
    <source>
        <strain evidence="18 19">NM22_B1</strain>
    </source>
</reference>
<dbReference type="Pfam" id="PF07494">
    <property type="entry name" value="Reg_prop"/>
    <property type="match status" value="6"/>
</dbReference>
<keyword evidence="13" id="KW-1133">Transmembrane helix</keyword>
<dbReference type="SMART" id="SM00388">
    <property type="entry name" value="HisKA"/>
    <property type="match status" value="1"/>
</dbReference>